<comment type="caution">
    <text evidence="2">The sequence shown here is derived from an EMBL/GenBank/DDBJ whole genome shotgun (WGS) entry which is preliminary data.</text>
</comment>
<accession>A0A133UM17</accession>
<dbReference type="Proteomes" id="UP000070155">
    <property type="component" value="Unassembled WGS sequence"/>
</dbReference>
<keyword evidence="1" id="KW-1133">Transmembrane helix</keyword>
<keyword evidence="1" id="KW-0472">Membrane</keyword>
<keyword evidence="1" id="KW-0812">Transmembrane</keyword>
<keyword evidence="3" id="KW-1185">Reference proteome</keyword>
<proteinExistence type="predicted"/>
<feature type="transmembrane region" description="Helical" evidence="1">
    <location>
        <begin position="158"/>
        <end position="178"/>
    </location>
</feature>
<gene>
    <name evidence="2" type="ORF">AKJ36_01085</name>
</gene>
<evidence type="ECO:0000313" key="2">
    <source>
        <dbReference type="EMBL" id="KXA95272.1"/>
    </source>
</evidence>
<protein>
    <submittedName>
        <fullName evidence="2">Uncharacterized protein</fullName>
    </submittedName>
</protein>
<sequence length="181" mass="21441">MESDWRSNEENLVTPCFLRWSIDFSPYLRNKFREVKSKGLVDNFSEYLLILKKILKKPLPEKREVERYFPKGMGVKSRYLDVLNNLEKIPEDETSRMTLIRLCAGSEFKEYNEKADELIERLNSLEDFSYSSIDYKSREKEEKKFLGRIHKTVGTGPFIVLITHFYLLVCLLFVFGLSNLF</sequence>
<dbReference type="AlphaFoldDB" id="A0A133UM17"/>
<evidence type="ECO:0000313" key="3">
    <source>
        <dbReference type="Proteomes" id="UP000070155"/>
    </source>
</evidence>
<evidence type="ECO:0000256" key="1">
    <source>
        <dbReference type="SAM" id="Phobius"/>
    </source>
</evidence>
<reference evidence="2 3" key="1">
    <citation type="journal article" date="2016" name="Sci. Rep.">
        <title>Metabolic traits of an uncultured archaeal lineage -MSBL1- from brine pools of the Red Sea.</title>
        <authorList>
            <person name="Mwirichia R."/>
            <person name="Alam I."/>
            <person name="Rashid M."/>
            <person name="Vinu M."/>
            <person name="Ba-Alawi W."/>
            <person name="Anthony Kamau A."/>
            <person name="Kamanda Ngugi D."/>
            <person name="Goker M."/>
            <person name="Klenk H.P."/>
            <person name="Bajic V."/>
            <person name="Stingl U."/>
        </authorList>
    </citation>
    <scope>NUCLEOTIDE SEQUENCE [LARGE SCALE GENOMIC DNA]</scope>
    <source>
        <strain evidence="2">SCGC-AAA259I07</strain>
    </source>
</reference>
<dbReference type="EMBL" id="LHXQ01000009">
    <property type="protein sequence ID" value="KXA95272.1"/>
    <property type="molecule type" value="Genomic_DNA"/>
</dbReference>
<organism evidence="2 3">
    <name type="scientific">candidate division MSBL1 archaeon SCGC-AAA259I07</name>
    <dbReference type="NCBI Taxonomy" id="1698266"/>
    <lineage>
        <taxon>Archaea</taxon>
        <taxon>Methanobacteriati</taxon>
        <taxon>Methanobacteriota</taxon>
        <taxon>candidate division MSBL1</taxon>
    </lineage>
</organism>
<name>A0A133UM17_9EURY</name>